<feature type="signal peptide" evidence="2">
    <location>
        <begin position="1"/>
        <end position="15"/>
    </location>
</feature>
<keyword evidence="1" id="KW-1133">Transmembrane helix</keyword>
<protein>
    <submittedName>
        <fullName evidence="5">Uncharacterized protein LOC100579054</fullName>
    </submittedName>
</protein>
<dbReference type="AlphaFoldDB" id="A0A7M7MWC5"/>
<dbReference type="KEGG" id="ame:100579054"/>
<reference evidence="4" key="3">
    <citation type="submission" date="2025-05" db="UniProtKB">
        <authorList>
            <consortium name="RefSeq"/>
        </authorList>
    </citation>
    <scope>NUCLEOTIDE SEQUENCE [LARGE SCALE GENOMIC DNA]</scope>
    <source>
        <strain evidence="4">DH4</strain>
    </source>
</reference>
<proteinExistence type="predicted"/>
<feature type="transmembrane region" description="Helical" evidence="1">
    <location>
        <begin position="298"/>
        <end position="319"/>
    </location>
</feature>
<evidence type="ECO:0000256" key="1">
    <source>
        <dbReference type="SAM" id="Phobius"/>
    </source>
</evidence>
<evidence type="ECO:0000313" key="3">
    <source>
        <dbReference type="EnsemblMetazoa" id="XP_026302102"/>
    </source>
</evidence>
<dbReference type="EnsemblMetazoa" id="XM_026446317">
    <property type="protein sequence ID" value="XP_026302102"/>
    <property type="gene ID" value="LOC100579054"/>
</dbReference>
<dbReference type="OrthoDB" id="8611351at2759"/>
<evidence type="ECO:0000313" key="5">
    <source>
        <dbReference type="RefSeq" id="XP_026302102.1"/>
    </source>
</evidence>
<dbReference type="Proteomes" id="UP000005203">
    <property type="component" value="Linkage group LG1"/>
</dbReference>
<evidence type="ECO:0000313" key="4">
    <source>
        <dbReference type="Proteomes" id="UP000005203"/>
    </source>
</evidence>
<feature type="chain" id="PRO_5044660779" evidence="2">
    <location>
        <begin position="16"/>
        <end position="501"/>
    </location>
</feature>
<sequence length="501" mass="59215">MTFLIAFFIVSLLYAKNCDYICDTNDCKTSINYSNNLPAIKFCTNKDISTDVNFSTIDKISKFLGIIQIKLKPPKNICKYELILLANESINEKKCMNYNFNNSYKNEIHSRNIICFVSNNKQYQNTGILVPYVFTACYSVQFNFQDTKMIKMIKNNKFLRTNYERKDIEPILQCTYEYIELNNTNKWVYFDIYSPIPIITVQIKLGILYNDICSFNDEDVPGGYWNFHLLDNYLEDNNHNFNITWQTSLKKANYCATIYLCDDIRYKNNTLWSPLHECFWYKSCQNINTIVHNIPVNIIFITLFTIIGIMYLIYIIYIYKDIKKKIKWEDININRDIVLLYTKGPESFMALMTDFRETLSQVCQCIVHDWHNGIEWNNVAKIGAFDWFAKMLHNECHVVWIDIPILRSLITQSLNKNNSEQYNLIKIGDFRDTVLPTIFNLSKRNIEQSAINQSKHFIVRLKEFENFENDNDPFIDLSPHIRYVLPQDLNLLCSNLSKMDK</sequence>
<keyword evidence="1" id="KW-0472">Membrane</keyword>
<evidence type="ECO:0000256" key="2">
    <source>
        <dbReference type="SAM" id="SignalP"/>
    </source>
</evidence>
<reference evidence="5" key="2">
    <citation type="submission" date="2025-04" db="UniProtKB">
        <authorList>
            <consortium name="RefSeq"/>
        </authorList>
    </citation>
    <scope>IDENTIFICATION</scope>
    <source>
        <strain evidence="5">DH4</strain>
        <tissue evidence="5">Whole body</tissue>
    </source>
</reference>
<name>A0A7M7MWC5_APIME</name>
<dbReference type="RefSeq" id="XP_026302102.1">
    <property type="nucleotide sequence ID" value="XM_026446317.1"/>
</dbReference>
<organism evidence="3">
    <name type="scientific">Apis mellifera</name>
    <name type="common">Honeybee</name>
    <dbReference type="NCBI Taxonomy" id="7460"/>
    <lineage>
        <taxon>Eukaryota</taxon>
        <taxon>Metazoa</taxon>
        <taxon>Ecdysozoa</taxon>
        <taxon>Arthropoda</taxon>
        <taxon>Hexapoda</taxon>
        <taxon>Insecta</taxon>
        <taxon>Pterygota</taxon>
        <taxon>Neoptera</taxon>
        <taxon>Endopterygota</taxon>
        <taxon>Hymenoptera</taxon>
        <taxon>Apocrita</taxon>
        <taxon>Aculeata</taxon>
        <taxon>Apoidea</taxon>
        <taxon>Anthophila</taxon>
        <taxon>Apidae</taxon>
        <taxon>Apis</taxon>
    </lineage>
</organism>
<accession>A0A8B8HDI3</accession>
<gene>
    <name evidence="5" type="primary">LOC100579054</name>
</gene>
<reference evidence="3" key="1">
    <citation type="submission" date="2021-01" db="UniProtKB">
        <authorList>
            <consortium name="EnsemblMetazoa"/>
        </authorList>
    </citation>
    <scope>IDENTIFICATION</scope>
    <source>
        <strain evidence="3">DH4</strain>
    </source>
</reference>
<dbReference type="Gene3D" id="3.40.50.11530">
    <property type="match status" value="1"/>
</dbReference>
<keyword evidence="4" id="KW-1185">Reference proteome</keyword>
<accession>A0A7M7MWC5</accession>
<keyword evidence="1" id="KW-0812">Transmembrane</keyword>
<keyword evidence="2" id="KW-0732">Signal</keyword>
<dbReference type="GeneID" id="100579054"/>